<evidence type="ECO:0000259" key="4">
    <source>
        <dbReference type="PROSITE" id="PS50801"/>
    </source>
</evidence>
<reference evidence="5 6" key="1">
    <citation type="submission" date="2018-12" db="EMBL/GenBank/DDBJ databases">
        <title>Genome Sequence of Candidatus Viridilinea halotolerans isolated from saline sulfide-rich spring.</title>
        <authorList>
            <person name="Grouzdev D.S."/>
            <person name="Burganskaya E.I."/>
            <person name="Krutkina M.S."/>
            <person name="Sukhacheva M.V."/>
            <person name="Gorlenko V.M."/>
        </authorList>
    </citation>
    <scope>NUCLEOTIDE SEQUENCE [LARGE SCALE GENOMIC DNA]</scope>
    <source>
        <strain evidence="5">Chok-6</strain>
    </source>
</reference>
<dbReference type="CDD" id="cd07041">
    <property type="entry name" value="STAS_RsbR_RsbS_like"/>
    <property type="match status" value="1"/>
</dbReference>
<comment type="caution">
    <text evidence="5">The sequence shown here is derived from an EMBL/GenBank/DDBJ whole genome shotgun (WGS) entry which is preliminary data.</text>
</comment>
<dbReference type="PROSITE" id="PS50113">
    <property type="entry name" value="PAC"/>
    <property type="match status" value="1"/>
</dbReference>
<dbReference type="AlphaFoldDB" id="A0A426TW21"/>
<dbReference type="Pfam" id="PF13426">
    <property type="entry name" value="PAS_9"/>
    <property type="match status" value="1"/>
</dbReference>
<evidence type="ECO:0000259" key="3">
    <source>
        <dbReference type="PROSITE" id="PS50113"/>
    </source>
</evidence>
<accession>A0A426TW21</accession>
<dbReference type="PANTHER" id="PTHR33745">
    <property type="entry name" value="RSBT ANTAGONIST PROTEIN RSBS-RELATED"/>
    <property type="match status" value="1"/>
</dbReference>
<proteinExistence type="predicted"/>
<feature type="domain" description="PAS" evidence="2">
    <location>
        <begin position="31"/>
        <end position="73"/>
    </location>
</feature>
<dbReference type="Gene3D" id="3.30.450.20">
    <property type="entry name" value="PAS domain"/>
    <property type="match status" value="1"/>
</dbReference>
<evidence type="ECO:0000259" key="2">
    <source>
        <dbReference type="PROSITE" id="PS50112"/>
    </source>
</evidence>
<dbReference type="InterPro" id="IPR036513">
    <property type="entry name" value="STAS_dom_sf"/>
</dbReference>
<dbReference type="Proteomes" id="UP000280307">
    <property type="component" value="Unassembled WGS sequence"/>
</dbReference>
<dbReference type="InterPro" id="IPR051932">
    <property type="entry name" value="Bact_StressResp_Reg"/>
</dbReference>
<dbReference type="EMBL" id="RSAS01000603">
    <property type="protein sequence ID" value="RRR69657.1"/>
    <property type="molecule type" value="Genomic_DNA"/>
</dbReference>
<dbReference type="InterPro" id="IPR000700">
    <property type="entry name" value="PAS-assoc_C"/>
</dbReference>
<organism evidence="5 6">
    <name type="scientific">Candidatus Viridilinea halotolerans</name>
    <dbReference type="NCBI Taxonomy" id="2491704"/>
    <lineage>
        <taxon>Bacteria</taxon>
        <taxon>Bacillati</taxon>
        <taxon>Chloroflexota</taxon>
        <taxon>Chloroflexia</taxon>
        <taxon>Chloroflexales</taxon>
        <taxon>Chloroflexineae</taxon>
        <taxon>Oscillochloridaceae</taxon>
        <taxon>Candidatus Viridilinea</taxon>
    </lineage>
</organism>
<protein>
    <submittedName>
        <fullName evidence="5">PAS domain S-box protein</fullName>
    </submittedName>
</protein>
<keyword evidence="1" id="KW-0597">Phosphoprotein</keyword>
<name>A0A426TW21_9CHLR</name>
<dbReference type="NCBIfam" id="TIGR00229">
    <property type="entry name" value="sensory_box"/>
    <property type="match status" value="1"/>
</dbReference>
<evidence type="ECO:0000313" key="5">
    <source>
        <dbReference type="EMBL" id="RRR69657.1"/>
    </source>
</evidence>
<dbReference type="CDD" id="cd00130">
    <property type="entry name" value="PAS"/>
    <property type="match status" value="1"/>
</dbReference>
<feature type="domain" description="PAC" evidence="3">
    <location>
        <begin position="102"/>
        <end position="154"/>
    </location>
</feature>
<evidence type="ECO:0000313" key="6">
    <source>
        <dbReference type="Proteomes" id="UP000280307"/>
    </source>
</evidence>
<dbReference type="PANTHER" id="PTHR33745:SF3">
    <property type="entry name" value="RSBT CO-ANTAGONIST PROTEIN RSBRC"/>
    <property type="match status" value="1"/>
</dbReference>
<dbReference type="PROSITE" id="PS50801">
    <property type="entry name" value="STAS"/>
    <property type="match status" value="1"/>
</dbReference>
<dbReference type="SMART" id="SM00091">
    <property type="entry name" value="PAS"/>
    <property type="match status" value="1"/>
</dbReference>
<dbReference type="SUPFAM" id="SSF55785">
    <property type="entry name" value="PYP-like sensor domain (PAS domain)"/>
    <property type="match status" value="1"/>
</dbReference>
<dbReference type="SUPFAM" id="SSF52091">
    <property type="entry name" value="SpoIIaa-like"/>
    <property type="match status" value="1"/>
</dbReference>
<feature type="domain" description="STAS" evidence="4">
    <location>
        <begin position="171"/>
        <end position="282"/>
    </location>
</feature>
<dbReference type="InterPro" id="IPR002645">
    <property type="entry name" value="STAS_dom"/>
</dbReference>
<gene>
    <name evidence="5" type="ORF">EI684_15060</name>
</gene>
<sequence>MSSDQPTVEALQEEIARLKARVGELEQIADEQRFFRAIVDAAPDGIILSSLSGELTYANAAWHTMMGTTDNDLGTPLKEMIVEEERLRVVDAATQIMERVEWRGEWTYQRKDGTTFPGQISTFILYDRAGQPQVIAGIVRDLSEERRAEEERLTLQEQVIDAQREALREVSTPLIPLADDVVVMPLVGAIDSSRAQQIMEVLLEGIASYQADTVLLDISGVRVVDTQVADALLRSARAVQLLGAQIVLTGISADVAQTIVHLGADMGRIMTRANLQEGLRYALEERVR</sequence>
<dbReference type="Pfam" id="PF01740">
    <property type="entry name" value="STAS"/>
    <property type="match status" value="1"/>
</dbReference>
<dbReference type="InterPro" id="IPR035965">
    <property type="entry name" value="PAS-like_dom_sf"/>
</dbReference>
<dbReference type="InterPro" id="IPR000014">
    <property type="entry name" value="PAS"/>
</dbReference>
<dbReference type="PROSITE" id="PS50112">
    <property type="entry name" value="PAS"/>
    <property type="match status" value="1"/>
</dbReference>
<dbReference type="InterPro" id="IPR001610">
    <property type="entry name" value="PAC"/>
</dbReference>
<dbReference type="Gene3D" id="3.30.750.24">
    <property type="entry name" value="STAS domain"/>
    <property type="match status" value="1"/>
</dbReference>
<dbReference type="SMART" id="SM00086">
    <property type="entry name" value="PAC"/>
    <property type="match status" value="1"/>
</dbReference>
<evidence type="ECO:0000256" key="1">
    <source>
        <dbReference type="ARBA" id="ARBA00022553"/>
    </source>
</evidence>